<evidence type="ECO:0008006" key="4">
    <source>
        <dbReference type="Google" id="ProtNLM"/>
    </source>
</evidence>
<keyword evidence="3" id="KW-1185">Reference proteome</keyword>
<name>A0AAN5D759_9BILA</name>
<feature type="non-terminal residue" evidence="2">
    <location>
        <position position="75"/>
    </location>
</feature>
<sequence length="75" mass="8562">RLEMLLISSLIACILGLVQGEKLLFAQMLWRHGLRTPIGTYSNDPYNEAFFGSHEGELLEEGMKQHFIRGQQLSQ</sequence>
<reference evidence="3" key="1">
    <citation type="submission" date="2022-10" db="EMBL/GenBank/DDBJ databases">
        <title>Genome assembly of Pristionchus species.</title>
        <authorList>
            <person name="Yoshida K."/>
            <person name="Sommer R.J."/>
        </authorList>
    </citation>
    <scope>NUCLEOTIDE SEQUENCE [LARGE SCALE GENOMIC DNA]</scope>
    <source>
        <strain evidence="3">RS5460</strain>
    </source>
</reference>
<dbReference type="AlphaFoldDB" id="A0AAN5D759"/>
<feature type="signal peptide" evidence="1">
    <location>
        <begin position="1"/>
        <end position="20"/>
    </location>
</feature>
<organism evidence="2 3">
    <name type="scientific">Pristionchus mayeri</name>
    <dbReference type="NCBI Taxonomy" id="1317129"/>
    <lineage>
        <taxon>Eukaryota</taxon>
        <taxon>Metazoa</taxon>
        <taxon>Ecdysozoa</taxon>
        <taxon>Nematoda</taxon>
        <taxon>Chromadorea</taxon>
        <taxon>Rhabditida</taxon>
        <taxon>Rhabditina</taxon>
        <taxon>Diplogasteromorpha</taxon>
        <taxon>Diplogasteroidea</taxon>
        <taxon>Neodiplogasteridae</taxon>
        <taxon>Pristionchus</taxon>
    </lineage>
</organism>
<evidence type="ECO:0000313" key="2">
    <source>
        <dbReference type="EMBL" id="GMR56890.1"/>
    </source>
</evidence>
<dbReference type="SUPFAM" id="SSF53254">
    <property type="entry name" value="Phosphoglycerate mutase-like"/>
    <property type="match status" value="1"/>
</dbReference>
<dbReference type="InterPro" id="IPR029033">
    <property type="entry name" value="His_PPase_superfam"/>
</dbReference>
<evidence type="ECO:0000256" key="1">
    <source>
        <dbReference type="SAM" id="SignalP"/>
    </source>
</evidence>
<dbReference type="EMBL" id="BTRK01000006">
    <property type="protein sequence ID" value="GMR56890.1"/>
    <property type="molecule type" value="Genomic_DNA"/>
</dbReference>
<dbReference type="Gene3D" id="3.40.50.1240">
    <property type="entry name" value="Phosphoglycerate mutase-like"/>
    <property type="match status" value="1"/>
</dbReference>
<dbReference type="GO" id="GO:0016791">
    <property type="term" value="F:phosphatase activity"/>
    <property type="evidence" value="ECO:0007669"/>
    <property type="project" value="UniProtKB-ARBA"/>
</dbReference>
<dbReference type="Proteomes" id="UP001328107">
    <property type="component" value="Unassembled WGS sequence"/>
</dbReference>
<feature type="chain" id="PRO_5042939739" description="Phosphatase" evidence="1">
    <location>
        <begin position="21"/>
        <end position="75"/>
    </location>
</feature>
<protein>
    <recommendedName>
        <fullName evidence="4">Phosphatase</fullName>
    </recommendedName>
</protein>
<dbReference type="InterPro" id="IPR033379">
    <property type="entry name" value="Acid_Pase_AS"/>
</dbReference>
<evidence type="ECO:0000313" key="3">
    <source>
        <dbReference type="Proteomes" id="UP001328107"/>
    </source>
</evidence>
<accession>A0AAN5D759</accession>
<dbReference type="PROSITE" id="PS00616">
    <property type="entry name" value="HIS_ACID_PHOSPHAT_1"/>
    <property type="match status" value="1"/>
</dbReference>
<comment type="caution">
    <text evidence="2">The sequence shown here is derived from an EMBL/GenBank/DDBJ whole genome shotgun (WGS) entry which is preliminary data.</text>
</comment>
<keyword evidence="1" id="KW-0732">Signal</keyword>
<proteinExistence type="predicted"/>
<gene>
    <name evidence="2" type="ORF">PMAYCL1PPCAC_27085</name>
</gene>
<feature type="non-terminal residue" evidence="2">
    <location>
        <position position="1"/>
    </location>
</feature>